<gene>
    <name evidence="1" type="ORF">BN2156_02185</name>
</gene>
<dbReference type="PRINTS" id="PR00081">
    <property type="entry name" value="GDHRDH"/>
</dbReference>
<sequence>MAPETDEATSSAPVAVVTGASRGAGAGIAHALGSHGCTVYVTGRSRDGSAAPRAGTIDQTAAQVSAVGGCGIAVQVDHGDDDQVKALFEQIDRDHGRVDILVNNAAIIRDEMMGRTKFWEEPLNVIDTLDVGLRSSYVATVYAAPLMLPQRKGLVAFSSSSGAAHYAFGPAYGVPKAGTDKMAADMAFDLREFDIAAISIWMGSLLTDRVRAIIAAKPEKFGHILDSAETPELTGHVIWALYNDPDLMEMSGETLIGAELAVKYGIRDEEGRQPPSYRDMFGVHPHTQYAHTMR</sequence>
<dbReference type="InterPro" id="IPR036291">
    <property type="entry name" value="NAD(P)-bd_dom_sf"/>
</dbReference>
<dbReference type="SUPFAM" id="SSF51735">
    <property type="entry name" value="NAD(P)-binding Rossmann-fold domains"/>
    <property type="match status" value="1"/>
</dbReference>
<protein>
    <submittedName>
        <fullName evidence="1">Dehydrogenase</fullName>
    </submittedName>
</protein>
<accession>A0A0H5RMG0</accession>
<evidence type="ECO:0000313" key="2">
    <source>
        <dbReference type="Proteomes" id="UP000199147"/>
    </source>
</evidence>
<dbReference type="Gene3D" id="3.40.50.720">
    <property type="entry name" value="NAD(P)-binding Rossmann-like Domain"/>
    <property type="match status" value="1"/>
</dbReference>
<dbReference type="InterPro" id="IPR002347">
    <property type="entry name" value="SDR_fam"/>
</dbReference>
<dbReference type="OrthoDB" id="63584at2"/>
<organism evidence="1 2">
    <name type="scientific">Mycolicibacterium neworleansense</name>
    <dbReference type="NCBI Taxonomy" id="146018"/>
    <lineage>
        <taxon>Bacteria</taxon>
        <taxon>Bacillati</taxon>
        <taxon>Actinomycetota</taxon>
        <taxon>Actinomycetes</taxon>
        <taxon>Mycobacteriales</taxon>
        <taxon>Mycobacteriaceae</taxon>
        <taxon>Mycolicibacterium</taxon>
    </lineage>
</organism>
<dbReference type="RefSeq" id="WP_090513344.1">
    <property type="nucleotide sequence ID" value="NZ_CWKH01000001.1"/>
</dbReference>
<dbReference type="STRING" id="146018.BN2156_02185"/>
<dbReference type="PANTHER" id="PTHR44147:SF2">
    <property type="entry name" value="DEHYDROGENASE_REDUCTASE SDR FAMILY MEMBER 1"/>
    <property type="match status" value="1"/>
</dbReference>
<dbReference type="AlphaFoldDB" id="A0A0H5RMG0"/>
<name>A0A0H5RMG0_9MYCO</name>
<keyword evidence="2" id="KW-1185">Reference proteome</keyword>
<evidence type="ECO:0000313" key="1">
    <source>
        <dbReference type="EMBL" id="CRZ15325.1"/>
    </source>
</evidence>
<dbReference type="Proteomes" id="UP000199147">
    <property type="component" value="Unassembled WGS sequence"/>
</dbReference>
<proteinExistence type="predicted"/>
<dbReference type="PANTHER" id="PTHR44147">
    <property type="entry name" value="DEHYDROGENASE/REDUCTASE SDR FAMILY MEMBER 1"/>
    <property type="match status" value="1"/>
</dbReference>
<dbReference type="EMBL" id="CWKH01000001">
    <property type="protein sequence ID" value="CRZ15325.1"/>
    <property type="molecule type" value="Genomic_DNA"/>
</dbReference>
<dbReference type="Pfam" id="PF00106">
    <property type="entry name" value="adh_short"/>
    <property type="match status" value="1"/>
</dbReference>
<reference evidence="2" key="1">
    <citation type="submission" date="2015-07" db="EMBL/GenBank/DDBJ databases">
        <authorList>
            <person name="Urmite Genomes"/>
        </authorList>
    </citation>
    <scope>NUCLEOTIDE SEQUENCE [LARGE SCALE GENOMIC DNA]</scope>
    <source>
        <strain evidence="2">type strain: ATCC 49404</strain>
    </source>
</reference>